<reference evidence="4" key="1">
    <citation type="submission" date="2020-09" db="EMBL/GenBank/DDBJ databases">
        <title>Whole genome shotgun sequence of Streptomyces cinnamonensis NBRC 15873.</title>
        <authorList>
            <person name="Komaki H."/>
            <person name="Tamura T."/>
        </authorList>
    </citation>
    <scope>NUCLEOTIDE SEQUENCE [LARGE SCALE GENOMIC DNA]</scope>
    <source>
        <strain evidence="4">NBRC 15873</strain>
    </source>
</reference>
<keyword evidence="2" id="KW-1133">Transmembrane helix</keyword>
<comment type="caution">
    <text evidence="3">The sequence shown here is derived from an EMBL/GenBank/DDBJ whole genome shotgun (WGS) entry which is preliminary data.</text>
</comment>
<feature type="region of interest" description="Disordered" evidence="1">
    <location>
        <begin position="1"/>
        <end position="33"/>
    </location>
</feature>
<evidence type="ECO:0000313" key="4">
    <source>
        <dbReference type="Proteomes" id="UP000660554"/>
    </source>
</evidence>
<evidence type="ECO:0008006" key="5">
    <source>
        <dbReference type="Google" id="ProtNLM"/>
    </source>
</evidence>
<evidence type="ECO:0000256" key="1">
    <source>
        <dbReference type="SAM" id="MobiDB-lite"/>
    </source>
</evidence>
<dbReference type="EMBL" id="BNDV01000007">
    <property type="protein sequence ID" value="GHI12489.1"/>
    <property type="molecule type" value="Genomic_DNA"/>
</dbReference>
<accession>A0ABQ3NI80</accession>
<feature type="compositionally biased region" description="Low complexity" evidence="1">
    <location>
        <begin position="22"/>
        <end position="31"/>
    </location>
</feature>
<keyword evidence="2" id="KW-0812">Transmembrane</keyword>
<keyword evidence="4" id="KW-1185">Reference proteome</keyword>
<organism evidence="3 4">
    <name type="scientific">Streptomyces virginiae</name>
    <name type="common">Streptomyces cinnamonensis</name>
    <dbReference type="NCBI Taxonomy" id="1961"/>
    <lineage>
        <taxon>Bacteria</taxon>
        <taxon>Bacillati</taxon>
        <taxon>Actinomycetota</taxon>
        <taxon>Actinomycetes</taxon>
        <taxon>Kitasatosporales</taxon>
        <taxon>Streptomycetaceae</taxon>
        <taxon>Streptomyces</taxon>
    </lineage>
</organism>
<feature type="transmembrane region" description="Helical" evidence="2">
    <location>
        <begin position="146"/>
        <end position="162"/>
    </location>
</feature>
<protein>
    <recommendedName>
        <fullName evidence="5">Lipoprotein LpqS</fullName>
    </recommendedName>
</protein>
<keyword evidence="2" id="KW-0472">Membrane</keyword>
<evidence type="ECO:0000313" key="3">
    <source>
        <dbReference type="EMBL" id="GHI12489.1"/>
    </source>
</evidence>
<feature type="region of interest" description="Disordered" evidence="1">
    <location>
        <begin position="99"/>
        <end position="126"/>
    </location>
</feature>
<sequence length="193" mass="19860">MPFTLPGRSWAAPTGPPGIGGTLRMTRGTTRLPVPGSPVPAHGPKHLHGGAVSFRPSASARPAGVLVRPLLVLAAFLALSAFTAALLGCLVHEGRPSQGQVLAPSAPVHHHGSATPDSPGVPHPDDPCVLHLAPRGVPDIAAQRPAAFPVLFVVLLALLTAVSPGPVRRRSSASPGTAPAGRRTRIRICCWRI</sequence>
<name>A0ABQ3NI80_STRVG</name>
<proteinExistence type="predicted"/>
<feature type="transmembrane region" description="Helical" evidence="2">
    <location>
        <begin position="65"/>
        <end position="87"/>
    </location>
</feature>
<gene>
    <name evidence="3" type="ORF">Scinn_19520</name>
</gene>
<evidence type="ECO:0000256" key="2">
    <source>
        <dbReference type="SAM" id="Phobius"/>
    </source>
</evidence>
<dbReference type="Proteomes" id="UP000660554">
    <property type="component" value="Unassembled WGS sequence"/>
</dbReference>